<organism evidence="1 2">
    <name type="scientific">Lyophyllum shimeji</name>
    <name type="common">Hon-shimeji</name>
    <name type="synonym">Tricholoma shimeji</name>
    <dbReference type="NCBI Taxonomy" id="47721"/>
    <lineage>
        <taxon>Eukaryota</taxon>
        <taxon>Fungi</taxon>
        <taxon>Dikarya</taxon>
        <taxon>Basidiomycota</taxon>
        <taxon>Agaricomycotina</taxon>
        <taxon>Agaricomycetes</taxon>
        <taxon>Agaricomycetidae</taxon>
        <taxon>Agaricales</taxon>
        <taxon>Tricholomatineae</taxon>
        <taxon>Lyophyllaceae</taxon>
        <taxon>Lyophyllum</taxon>
    </lineage>
</organism>
<reference evidence="1" key="1">
    <citation type="submission" date="2022-07" db="EMBL/GenBank/DDBJ databases">
        <title>The genome of Lyophyllum shimeji provides insight into the initial evolution of ectomycorrhizal fungal genome.</title>
        <authorList>
            <person name="Kobayashi Y."/>
            <person name="Shibata T."/>
            <person name="Hirakawa H."/>
            <person name="Shigenobu S."/>
            <person name="Nishiyama T."/>
            <person name="Yamada A."/>
            <person name="Hasebe M."/>
            <person name="Kawaguchi M."/>
        </authorList>
    </citation>
    <scope>NUCLEOTIDE SEQUENCE</scope>
    <source>
        <strain evidence="1">AT787</strain>
    </source>
</reference>
<evidence type="ECO:0000313" key="1">
    <source>
        <dbReference type="EMBL" id="GLB39263.1"/>
    </source>
</evidence>
<dbReference type="OrthoDB" id="3197986at2759"/>
<protein>
    <submittedName>
        <fullName evidence="1">Uncharacterized protein</fullName>
    </submittedName>
</protein>
<accession>A0A9P3UN36</accession>
<gene>
    <name evidence="1" type="ORF">LshimejAT787_0604250</name>
</gene>
<proteinExistence type="predicted"/>
<dbReference type="EMBL" id="BRPK01000006">
    <property type="protein sequence ID" value="GLB39263.1"/>
    <property type="molecule type" value="Genomic_DNA"/>
</dbReference>
<dbReference type="Proteomes" id="UP001063166">
    <property type="component" value="Unassembled WGS sequence"/>
</dbReference>
<evidence type="ECO:0000313" key="2">
    <source>
        <dbReference type="Proteomes" id="UP001063166"/>
    </source>
</evidence>
<dbReference type="AlphaFoldDB" id="A0A9P3UN36"/>
<keyword evidence="2" id="KW-1185">Reference proteome</keyword>
<sequence length="322" mass="36134">MALNSSQEELNQLLLSNPTFGNAFRAWLAHAETTLSPREFQSAKNFSRAFRIWYDKYWGKDCQEDFEGAGLDISSIPFICCTKFAPDMQLINCDPVEERLDPKTKTTYIAKNCRLMANFLIRLGLIGGSDISRAARYCAVLEEQNRCRRALWLLYKYEIYFLRQLGGRERPYALSSEELDGDFRVTHVGTQCVIVRACPTLGRKKSQSGPLKVQIPPVLAALLKAGDDMSASLRKAAGADFWVIKSASSVDSYKEHTLLEDSVSPPEPGDAAYIKAAKALLKAPLPSDGFPDEVYSEAWFQPREMDFTSDDEIALPWDSSDE</sequence>
<comment type="caution">
    <text evidence="1">The sequence shown here is derived from an EMBL/GenBank/DDBJ whole genome shotgun (WGS) entry which is preliminary data.</text>
</comment>
<name>A0A9P3UN36_LYOSH</name>